<dbReference type="OrthoDB" id="506431at2759"/>
<dbReference type="Gene3D" id="3.10.129.10">
    <property type="entry name" value="Hotdog Thioesterase"/>
    <property type="match status" value="1"/>
</dbReference>
<dbReference type="PANTHER" id="PTHR47260:SF3">
    <property type="entry name" value="THIOESTERASE FAMILY PROTEIN (AFU_ORTHOLOGUE AFUA_7G03960)"/>
    <property type="match status" value="1"/>
</dbReference>
<dbReference type="EMBL" id="LKMD01000108">
    <property type="protein sequence ID" value="PIA89265.1"/>
    <property type="molecule type" value="Genomic_DNA"/>
</dbReference>
<dbReference type="Proteomes" id="UP001302367">
    <property type="component" value="Chromosome 5"/>
</dbReference>
<dbReference type="InterPro" id="IPR029069">
    <property type="entry name" value="HotDog_dom_sf"/>
</dbReference>
<feature type="domain" description="Thioesterase" evidence="1">
    <location>
        <begin position="121"/>
        <end position="180"/>
    </location>
</feature>
<gene>
    <name evidence="2" type="ORF">CB0940_07867</name>
    <name evidence="3" type="ORF">RHO25_008479</name>
</gene>
<evidence type="ECO:0000313" key="3">
    <source>
        <dbReference type="EMBL" id="WPB03835.1"/>
    </source>
</evidence>
<reference evidence="2 4" key="1">
    <citation type="submission" date="2015-10" db="EMBL/GenBank/DDBJ databases">
        <title>The cercosporin biosynthetic gene cluster was horizontally transferred to several fungal lineages and shown to be expanded in Cercospora beticola based on microsynteny with recipient genomes.</title>
        <authorList>
            <person name="De Jonge R."/>
            <person name="Ebert M.K."/>
            <person name="Suttle J.C."/>
            <person name="Jurick Ii W.M."/>
            <person name="Secor G.A."/>
            <person name="Thomma B.P."/>
            <person name="Van De Peer Y."/>
            <person name="Bolton M.D."/>
        </authorList>
    </citation>
    <scope>NUCLEOTIDE SEQUENCE [LARGE SCALE GENOMIC DNA]</scope>
    <source>
        <strain evidence="2 4">09-40</strain>
    </source>
</reference>
<proteinExistence type="predicted"/>
<evidence type="ECO:0000313" key="4">
    <source>
        <dbReference type="Proteomes" id="UP000230605"/>
    </source>
</evidence>
<dbReference type="InterPro" id="IPR006683">
    <property type="entry name" value="Thioestr_dom"/>
</dbReference>
<protein>
    <recommendedName>
        <fullName evidence="1">Thioesterase domain-containing protein</fullName>
    </recommendedName>
</protein>
<dbReference type="CDD" id="cd03443">
    <property type="entry name" value="PaaI_thioesterase"/>
    <property type="match status" value="1"/>
</dbReference>
<dbReference type="AlphaFoldDB" id="A0A2G5H9R0"/>
<dbReference type="Proteomes" id="UP000230605">
    <property type="component" value="Chromosome 5"/>
</dbReference>
<accession>A0A2G5H9R0</accession>
<dbReference type="PANTHER" id="PTHR47260">
    <property type="entry name" value="UPF0644 PROTEIN PB2B4.06"/>
    <property type="match status" value="1"/>
</dbReference>
<organism evidence="2 4">
    <name type="scientific">Cercospora beticola</name>
    <name type="common">Sugarbeet leaf spot fungus</name>
    <dbReference type="NCBI Taxonomy" id="122368"/>
    <lineage>
        <taxon>Eukaryota</taxon>
        <taxon>Fungi</taxon>
        <taxon>Dikarya</taxon>
        <taxon>Ascomycota</taxon>
        <taxon>Pezizomycotina</taxon>
        <taxon>Dothideomycetes</taxon>
        <taxon>Dothideomycetidae</taxon>
        <taxon>Mycosphaerellales</taxon>
        <taxon>Mycosphaerellaceae</taxon>
        <taxon>Cercospora</taxon>
    </lineage>
</organism>
<dbReference type="Pfam" id="PF03061">
    <property type="entry name" value="4HBT"/>
    <property type="match status" value="1"/>
</dbReference>
<reference evidence="3 5" key="2">
    <citation type="submission" date="2023-09" db="EMBL/GenBank/DDBJ databases">
        <title>Complete-Gapless Cercospora beticola genome.</title>
        <authorList>
            <person name="Wyatt N.A."/>
            <person name="Spanner R.E."/>
            <person name="Bolton M.D."/>
        </authorList>
    </citation>
    <scope>NUCLEOTIDE SEQUENCE [LARGE SCALE GENOMIC DNA]</scope>
    <source>
        <strain evidence="3">Cb09-40</strain>
    </source>
</reference>
<evidence type="ECO:0000259" key="1">
    <source>
        <dbReference type="Pfam" id="PF03061"/>
    </source>
</evidence>
<evidence type="ECO:0000313" key="5">
    <source>
        <dbReference type="Proteomes" id="UP001302367"/>
    </source>
</evidence>
<dbReference type="SUPFAM" id="SSF54637">
    <property type="entry name" value="Thioesterase/thiol ester dehydrase-isomerase"/>
    <property type="match status" value="1"/>
</dbReference>
<keyword evidence="5" id="KW-1185">Reference proteome</keyword>
<dbReference type="InterPro" id="IPR052061">
    <property type="entry name" value="PTE-AB_protein"/>
</dbReference>
<sequence>MAAETVLSTDLRRRIPKDVPNSTVVHFLSMPYAKPTIEDPTFRILSQSRTVTHDGKGHTLMGKTWNTEATIGQLLTLFRPPKDYSSKSSSESLVSSSESERGEMRRFYTFGGDLNAHPDLLHGGVISCILDSSLGGAIGMTFAKLEDGPPSFTVQLNVTFKAAVKTPGTVMVRSWVTKVEDNGRKAWAKGVIESEGGVVHAMAEGMWLRPGKKRTSKV</sequence>
<dbReference type="EMBL" id="CP134188">
    <property type="protein sequence ID" value="WPB03835.1"/>
    <property type="molecule type" value="Genomic_DNA"/>
</dbReference>
<name>A0A2G5H9R0_CERBT</name>
<evidence type="ECO:0000313" key="2">
    <source>
        <dbReference type="EMBL" id="PIA89265.1"/>
    </source>
</evidence>